<dbReference type="GO" id="GO:0008999">
    <property type="term" value="F:protein-N-terminal-alanine acetyltransferase activity"/>
    <property type="evidence" value="ECO:0007669"/>
    <property type="project" value="UniProtKB-UniRule"/>
</dbReference>
<dbReference type="EC" id="2.3.1.266" evidence="5"/>
<dbReference type="GO" id="GO:0005737">
    <property type="term" value="C:cytoplasm"/>
    <property type="evidence" value="ECO:0007669"/>
    <property type="project" value="UniProtKB-SubCell"/>
</dbReference>
<dbReference type="SUPFAM" id="SSF55729">
    <property type="entry name" value="Acyl-CoA N-acyltransferases (Nat)"/>
    <property type="match status" value="1"/>
</dbReference>
<keyword evidence="2 5" id="KW-0963">Cytoplasm</keyword>
<feature type="active site" description="Proton acceptor" evidence="5">
    <location>
        <position position="120"/>
    </location>
</feature>
<feature type="domain" description="N-acetyltransferase" evidence="6">
    <location>
        <begin position="19"/>
        <end position="164"/>
    </location>
</feature>
<comment type="catalytic activity">
    <reaction evidence="5">
        <text>N-terminal L-alanyl-[ribosomal protein bS18] + acetyl-CoA = N-terminal N(alpha)-acetyl-L-alanyl-[ribosomal protein bS18] + CoA + H(+)</text>
        <dbReference type="Rhea" id="RHEA:43756"/>
        <dbReference type="Rhea" id="RHEA-COMP:10676"/>
        <dbReference type="Rhea" id="RHEA-COMP:10677"/>
        <dbReference type="ChEBI" id="CHEBI:15378"/>
        <dbReference type="ChEBI" id="CHEBI:57287"/>
        <dbReference type="ChEBI" id="CHEBI:57288"/>
        <dbReference type="ChEBI" id="CHEBI:64718"/>
        <dbReference type="ChEBI" id="CHEBI:83683"/>
        <dbReference type="EC" id="2.3.1.266"/>
    </reaction>
</comment>
<dbReference type="STRING" id="1434072.SAMN05216210_2430"/>
<comment type="caution">
    <text evidence="5">Lacks conserved residue(s) required for the propagation of feature annotation.</text>
</comment>
<dbReference type="HAMAP" id="MF_02210">
    <property type="entry name" value="RimI"/>
    <property type="match status" value="1"/>
</dbReference>
<comment type="similarity">
    <text evidence="1 5">Belongs to the acetyltransferase family. RimI subfamily.</text>
</comment>
<evidence type="ECO:0000256" key="4">
    <source>
        <dbReference type="ARBA" id="ARBA00023315"/>
    </source>
</evidence>
<evidence type="ECO:0000313" key="7">
    <source>
        <dbReference type="EMBL" id="SDU21045.1"/>
    </source>
</evidence>
<organism evidence="7 8">
    <name type="scientific">Halopseudomonas salegens</name>
    <dbReference type="NCBI Taxonomy" id="1434072"/>
    <lineage>
        <taxon>Bacteria</taxon>
        <taxon>Pseudomonadati</taxon>
        <taxon>Pseudomonadota</taxon>
        <taxon>Gammaproteobacteria</taxon>
        <taxon>Pseudomonadales</taxon>
        <taxon>Pseudomonadaceae</taxon>
        <taxon>Halopseudomonas</taxon>
    </lineage>
</organism>
<dbReference type="InterPro" id="IPR016181">
    <property type="entry name" value="Acyl_CoA_acyltransferase"/>
</dbReference>
<reference evidence="8" key="1">
    <citation type="submission" date="2016-10" db="EMBL/GenBank/DDBJ databases">
        <authorList>
            <person name="Varghese N."/>
            <person name="Submissions S."/>
        </authorList>
    </citation>
    <scope>NUCLEOTIDE SEQUENCE [LARGE SCALE GENOMIC DNA]</scope>
    <source>
        <strain evidence="8">CECT 8338</strain>
    </source>
</reference>
<accession>A0A1H2GNC5</accession>
<keyword evidence="7" id="KW-0687">Ribonucleoprotein</keyword>
<dbReference type="NCBIfam" id="TIGR01575">
    <property type="entry name" value="rimI"/>
    <property type="match status" value="1"/>
</dbReference>
<dbReference type="InterPro" id="IPR043690">
    <property type="entry name" value="RimI"/>
</dbReference>
<comment type="subcellular location">
    <subcellularLocation>
        <location evidence="5">Cytoplasm</location>
    </subcellularLocation>
</comment>
<protein>
    <recommendedName>
        <fullName evidence="5">[Ribosomal protein bS18]-alanine N-acetyltransferase</fullName>
        <ecNumber evidence="5">2.3.1.266</ecNumber>
    </recommendedName>
</protein>
<dbReference type="Pfam" id="PF00583">
    <property type="entry name" value="Acetyltransf_1"/>
    <property type="match status" value="1"/>
</dbReference>
<dbReference type="InterPro" id="IPR006464">
    <property type="entry name" value="AcTrfase_RimI/Ard1"/>
</dbReference>
<keyword evidence="8" id="KW-1185">Reference proteome</keyword>
<evidence type="ECO:0000256" key="5">
    <source>
        <dbReference type="HAMAP-Rule" id="MF_02210"/>
    </source>
</evidence>
<dbReference type="CDD" id="cd04301">
    <property type="entry name" value="NAT_SF"/>
    <property type="match status" value="1"/>
</dbReference>
<dbReference type="EMBL" id="LT629787">
    <property type="protein sequence ID" value="SDU21045.1"/>
    <property type="molecule type" value="Genomic_DNA"/>
</dbReference>
<sequence length="168" mass="18610">MGAVAARDGEVAVGVREDVQLRVMQESDIDSVLSVEYSAYSHPWTRGIFLDCLKSGYECWILYRGEQQVGHAVLTAAAGESHLLNLTVKPESQGNGFGRYLLQHMLVRAQHRQADVCFLEVRASNAAAIALYDQVGFNEIGRRKNYYPMVGGREDALVMAFTLDEPEG</sequence>
<gene>
    <name evidence="5" type="primary">rimI</name>
    <name evidence="7" type="ORF">SAMN05216210_2430</name>
</gene>
<evidence type="ECO:0000256" key="2">
    <source>
        <dbReference type="ARBA" id="ARBA00022490"/>
    </source>
</evidence>
<evidence type="ECO:0000256" key="1">
    <source>
        <dbReference type="ARBA" id="ARBA00005395"/>
    </source>
</evidence>
<dbReference type="InterPro" id="IPR050680">
    <property type="entry name" value="YpeA/RimI_acetyltransf"/>
</dbReference>
<dbReference type="PANTHER" id="PTHR43420:SF51">
    <property type="entry name" value="PEPTIDYL-LYSINE N-ACETYLTRANSFERASE YIAC"/>
    <property type="match status" value="1"/>
</dbReference>
<dbReference type="InterPro" id="IPR000182">
    <property type="entry name" value="GNAT_dom"/>
</dbReference>
<dbReference type="Gene3D" id="3.40.630.30">
    <property type="match status" value="1"/>
</dbReference>
<dbReference type="PROSITE" id="PS51186">
    <property type="entry name" value="GNAT"/>
    <property type="match status" value="1"/>
</dbReference>
<feature type="active site" description="Proton donor" evidence="5">
    <location>
        <position position="132"/>
    </location>
</feature>
<keyword evidence="7" id="KW-0689">Ribosomal protein</keyword>
<evidence type="ECO:0000259" key="6">
    <source>
        <dbReference type="PROSITE" id="PS51186"/>
    </source>
</evidence>
<dbReference type="Proteomes" id="UP000243924">
    <property type="component" value="Chromosome I"/>
</dbReference>
<comment type="function">
    <text evidence="5">Acetylates the N-terminal alanine of ribosomal protein bS18.</text>
</comment>
<name>A0A1H2GNC5_9GAMM</name>
<keyword evidence="3 5" id="KW-0808">Transferase</keyword>
<evidence type="ECO:0000256" key="3">
    <source>
        <dbReference type="ARBA" id="ARBA00022679"/>
    </source>
</evidence>
<dbReference type="GO" id="GO:0005840">
    <property type="term" value="C:ribosome"/>
    <property type="evidence" value="ECO:0007669"/>
    <property type="project" value="UniProtKB-KW"/>
</dbReference>
<evidence type="ECO:0000313" key="8">
    <source>
        <dbReference type="Proteomes" id="UP000243924"/>
    </source>
</evidence>
<dbReference type="PANTHER" id="PTHR43420">
    <property type="entry name" value="ACETYLTRANSFERASE"/>
    <property type="match status" value="1"/>
</dbReference>
<feature type="binding site" evidence="5">
    <location>
        <position position="125"/>
    </location>
    <ligand>
        <name>acetyl-CoA</name>
        <dbReference type="ChEBI" id="CHEBI:57288"/>
    </ligand>
</feature>
<dbReference type="AlphaFoldDB" id="A0A1H2GNC5"/>
<proteinExistence type="inferred from homology"/>
<keyword evidence="4 5" id="KW-0012">Acyltransferase</keyword>